<dbReference type="GO" id="GO:0016020">
    <property type="term" value="C:membrane"/>
    <property type="evidence" value="ECO:0007669"/>
    <property type="project" value="UniProtKB-SubCell"/>
</dbReference>
<evidence type="ECO:0000313" key="6">
    <source>
        <dbReference type="EMBL" id="SDC03604.1"/>
    </source>
</evidence>
<evidence type="ECO:0000256" key="5">
    <source>
        <dbReference type="SAM" id="Phobius"/>
    </source>
</evidence>
<proteinExistence type="predicted"/>
<dbReference type="GO" id="GO:0009403">
    <property type="term" value="P:toxin biosynthetic process"/>
    <property type="evidence" value="ECO:0007669"/>
    <property type="project" value="InterPro"/>
</dbReference>
<keyword evidence="3 5" id="KW-1133">Transmembrane helix</keyword>
<dbReference type="OrthoDB" id="9799585at2"/>
<evidence type="ECO:0000256" key="2">
    <source>
        <dbReference type="ARBA" id="ARBA00022692"/>
    </source>
</evidence>
<protein>
    <submittedName>
        <fullName evidence="6">Membrane protein required for colicin V production</fullName>
    </submittedName>
</protein>
<feature type="transmembrane region" description="Helical" evidence="5">
    <location>
        <begin position="103"/>
        <end position="125"/>
    </location>
</feature>
<dbReference type="STRING" id="1640674.SAMN05216323_101529"/>
<accession>A0A1G6IAT1</accession>
<keyword evidence="7" id="KW-1185">Reference proteome</keyword>
<keyword evidence="2 5" id="KW-0812">Transmembrane</keyword>
<dbReference type="Proteomes" id="UP000199452">
    <property type="component" value="Unassembled WGS sequence"/>
</dbReference>
<organism evidence="6 7">
    <name type="scientific">Williamwhitmania taraxaci</name>
    <dbReference type="NCBI Taxonomy" id="1640674"/>
    <lineage>
        <taxon>Bacteria</taxon>
        <taxon>Pseudomonadati</taxon>
        <taxon>Bacteroidota</taxon>
        <taxon>Bacteroidia</taxon>
        <taxon>Bacteroidales</taxon>
        <taxon>Williamwhitmaniaceae</taxon>
        <taxon>Williamwhitmania</taxon>
    </lineage>
</organism>
<dbReference type="RefSeq" id="WP_092436848.1">
    <property type="nucleotide sequence ID" value="NZ_FMYP01000015.1"/>
</dbReference>
<evidence type="ECO:0000256" key="4">
    <source>
        <dbReference type="ARBA" id="ARBA00023136"/>
    </source>
</evidence>
<feature type="transmembrane region" description="Helical" evidence="5">
    <location>
        <begin position="29"/>
        <end position="50"/>
    </location>
</feature>
<name>A0A1G6IAT1_9BACT</name>
<evidence type="ECO:0000256" key="1">
    <source>
        <dbReference type="ARBA" id="ARBA00004141"/>
    </source>
</evidence>
<dbReference type="PANTHER" id="PTHR37306">
    <property type="entry name" value="COLICIN V PRODUCTION PROTEIN"/>
    <property type="match status" value="1"/>
</dbReference>
<dbReference type="AlphaFoldDB" id="A0A1G6IAT1"/>
<feature type="transmembrane region" description="Helical" evidence="5">
    <location>
        <begin position="62"/>
        <end position="83"/>
    </location>
</feature>
<dbReference type="Pfam" id="PF02674">
    <property type="entry name" value="Colicin_V"/>
    <property type="match status" value="1"/>
</dbReference>
<reference evidence="6 7" key="1">
    <citation type="submission" date="2016-09" db="EMBL/GenBank/DDBJ databases">
        <authorList>
            <person name="Capua I."/>
            <person name="De Benedictis P."/>
            <person name="Joannis T."/>
            <person name="Lombin L.H."/>
            <person name="Cattoli G."/>
        </authorList>
    </citation>
    <scope>NUCLEOTIDE SEQUENCE [LARGE SCALE GENOMIC DNA]</scope>
    <source>
        <strain evidence="6 7">A7P-90m</strain>
    </source>
</reference>
<sequence>MGYLDIILGALLVFGAVRGFMKGFVSQIFGLAALFVGIFGAIKFSGWASVKLAHLFNTNSETLPLISFLMVLCVLVVVVLLIGKLVDSMIEATNLGMLNRLCGSLFSMTKTALILSVLLWTISLFNSKTGILPKKAIEESYLYNPVEKFAPTIIPLLRIEEISTQIKKNISNDSPSEGTSV</sequence>
<dbReference type="EMBL" id="FMYP01000015">
    <property type="protein sequence ID" value="SDC03604.1"/>
    <property type="molecule type" value="Genomic_DNA"/>
</dbReference>
<comment type="subcellular location">
    <subcellularLocation>
        <location evidence="1">Membrane</location>
        <topology evidence="1">Multi-pass membrane protein</topology>
    </subcellularLocation>
</comment>
<keyword evidence="4 5" id="KW-0472">Membrane</keyword>
<dbReference type="InterPro" id="IPR003825">
    <property type="entry name" value="Colicin-V_CvpA"/>
</dbReference>
<evidence type="ECO:0000313" key="7">
    <source>
        <dbReference type="Proteomes" id="UP000199452"/>
    </source>
</evidence>
<gene>
    <name evidence="6" type="ORF">SAMN05216323_101529</name>
</gene>
<evidence type="ECO:0000256" key="3">
    <source>
        <dbReference type="ARBA" id="ARBA00022989"/>
    </source>
</evidence>
<dbReference type="PANTHER" id="PTHR37306:SF1">
    <property type="entry name" value="COLICIN V PRODUCTION PROTEIN"/>
    <property type="match status" value="1"/>
</dbReference>